<dbReference type="EnsemblPlants" id="OMERI12G03470.1">
    <property type="protein sequence ID" value="OMERI12G03470.1"/>
    <property type="gene ID" value="OMERI12G03470"/>
</dbReference>
<accession>A0A0E0FAB8</accession>
<evidence type="ECO:0000313" key="2">
    <source>
        <dbReference type="EnsemblPlants" id="OMERI12G03470.1"/>
    </source>
</evidence>
<reference evidence="2" key="1">
    <citation type="submission" date="2015-04" db="UniProtKB">
        <authorList>
            <consortium name="EnsemblPlants"/>
        </authorList>
    </citation>
    <scope>IDENTIFICATION</scope>
</reference>
<dbReference type="Gramene" id="OMERI12G03470.1">
    <property type="protein sequence ID" value="OMERI12G03470.1"/>
    <property type="gene ID" value="OMERI12G03470"/>
</dbReference>
<name>A0A0E0FAB8_9ORYZ</name>
<reference evidence="2" key="2">
    <citation type="submission" date="2018-05" db="EMBL/GenBank/DDBJ databases">
        <title>OmerRS3 (Oryza meridionalis Reference Sequence Version 3).</title>
        <authorList>
            <person name="Zhang J."/>
            <person name="Kudrna D."/>
            <person name="Lee S."/>
            <person name="Talag J."/>
            <person name="Welchert J."/>
            <person name="Wing R.A."/>
        </authorList>
    </citation>
    <scope>NUCLEOTIDE SEQUENCE [LARGE SCALE GENOMIC DNA]</scope>
    <source>
        <strain evidence="2">cv. OR44</strain>
    </source>
</reference>
<keyword evidence="3" id="KW-1185">Reference proteome</keyword>
<dbReference type="HOGENOM" id="CLU_2642243_0_0_1"/>
<dbReference type="Proteomes" id="UP000008021">
    <property type="component" value="Chromosome 12"/>
</dbReference>
<dbReference type="AlphaFoldDB" id="A0A0E0FAB8"/>
<proteinExistence type="predicted"/>
<evidence type="ECO:0000313" key="3">
    <source>
        <dbReference type="Proteomes" id="UP000008021"/>
    </source>
</evidence>
<evidence type="ECO:0000256" key="1">
    <source>
        <dbReference type="SAM" id="MobiDB-lite"/>
    </source>
</evidence>
<organism evidence="2">
    <name type="scientific">Oryza meridionalis</name>
    <dbReference type="NCBI Taxonomy" id="40149"/>
    <lineage>
        <taxon>Eukaryota</taxon>
        <taxon>Viridiplantae</taxon>
        <taxon>Streptophyta</taxon>
        <taxon>Embryophyta</taxon>
        <taxon>Tracheophyta</taxon>
        <taxon>Spermatophyta</taxon>
        <taxon>Magnoliopsida</taxon>
        <taxon>Liliopsida</taxon>
        <taxon>Poales</taxon>
        <taxon>Poaceae</taxon>
        <taxon>BOP clade</taxon>
        <taxon>Oryzoideae</taxon>
        <taxon>Oryzeae</taxon>
        <taxon>Oryzinae</taxon>
        <taxon>Oryza</taxon>
    </lineage>
</organism>
<sequence>MIKYDNTVMTVDDDETRDPRTPGVTEDGVIGQQAEPPTMMTLHHHRCHLEAVLAGREDAVYPSYQEEDVSEDGTYLI</sequence>
<protein>
    <submittedName>
        <fullName evidence="2">Uncharacterized protein</fullName>
    </submittedName>
</protein>
<feature type="region of interest" description="Disordered" evidence="1">
    <location>
        <begin position="1"/>
        <end position="32"/>
    </location>
</feature>